<proteinExistence type="predicted"/>
<dbReference type="InterPro" id="IPR051478">
    <property type="entry name" value="Beta-lactamase-like_AB/R"/>
</dbReference>
<feature type="signal peptide" evidence="1">
    <location>
        <begin position="1"/>
        <end position="19"/>
    </location>
</feature>
<dbReference type="InterPro" id="IPR012338">
    <property type="entry name" value="Beta-lactam/transpept-like"/>
</dbReference>
<sequence>MLLKYFSLNLVQVPILALAASLSDKAISNCPPLGPVLPAPQNPASNPIVKATIEGIIAALQSNVTQLGNATALSLGIASIYEKNPLLSFSYTPTVFNKSGTHHVDGDTIFRIGSVSKTFTVLALQMLGEKINLADPITKYIPELCTLAKQQSVRNAVTTVDWEVITLDSLASQLSGIPYDLGDDIANIDPNLTQDGLPKLQPSQYSSCGASDTLKPCEWSDFWKFYGKRYPVHGPYTTSAYTNIGYDLLGMVIERVSKKSYTEFVREHIFTPLGLRHTSTSKPANDNSGFIPKADAMANWWSTSYGFLEADGGFYSSANDLLTFGRAILTNKLLSPVATRAWLKPKSHTSALGVSVGAPWEIGRSNSLTKDGRIVDVYSKNGGLGMYNTLFLMIPDYGLVLSLVMGGESSSLNIELVIASQVLQALVPAIEAAGKAEATRNFAGKYVDKVSNSSIILAIDDGPGLLVTNWTSLGKDVLASYADIVAHSPGGAPTAQGAAAYLTVRLYPTGLQTNSVTSWRAVYDSTDPETVEAQSTYLFIIQGLCETWSSLDNVVYGLRGLDNFIFDTNTKGSATAITPVAFAHKLTRQA</sequence>
<dbReference type="PANTHER" id="PTHR22935:SF97">
    <property type="entry name" value="BETA-LACTAMASE-RELATED DOMAIN-CONTAINING PROTEIN"/>
    <property type="match status" value="1"/>
</dbReference>
<dbReference type="Gene3D" id="3.40.710.10">
    <property type="entry name" value="DD-peptidase/beta-lactamase superfamily"/>
    <property type="match status" value="1"/>
</dbReference>
<dbReference type="InterPro" id="IPR058664">
    <property type="entry name" value="ARB_00930-like_C"/>
</dbReference>
<feature type="domain" description="Beta-lactamase-like ARB-00930-like C-terminal" evidence="3">
    <location>
        <begin position="435"/>
        <end position="589"/>
    </location>
</feature>
<evidence type="ECO:0000256" key="1">
    <source>
        <dbReference type="SAM" id="SignalP"/>
    </source>
</evidence>
<organism evidence="4 5">
    <name type="scientific">Orbilia ellipsospora</name>
    <dbReference type="NCBI Taxonomy" id="2528407"/>
    <lineage>
        <taxon>Eukaryota</taxon>
        <taxon>Fungi</taxon>
        <taxon>Dikarya</taxon>
        <taxon>Ascomycota</taxon>
        <taxon>Pezizomycotina</taxon>
        <taxon>Orbiliomycetes</taxon>
        <taxon>Orbiliales</taxon>
        <taxon>Orbiliaceae</taxon>
        <taxon>Orbilia</taxon>
    </lineage>
</organism>
<gene>
    <name evidence="4" type="ORF">TWF694_011423</name>
</gene>
<dbReference type="Pfam" id="PF26335">
    <property type="entry name" value="ARB_00930_C"/>
    <property type="match status" value="1"/>
</dbReference>
<dbReference type="Proteomes" id="UP001365542">
    <property type="component" value="Unassembled WGS sequence"/>
</dbReference>
<keyword evidence="1" id="KW-0732">Signal</keyword>
<evidence type="ECO:0000259" key="3">
    <source>
        <dbReference type="Pfam" id="PF26335"/>
    </source>
</evidence>
<name>A0AAV9X569_9PEZI</name>
<evidence type="ECO:0008006" key="6">
    <source>
        <dbReference type="Google" id="ProtNLM"/>
    </source>
</evidence>
<dbReference type="SUPFAM" id="SSF56601">
    <property type="entry name" value="beta-lactamase/transpeptidase-like"/>
    <property type="match status" value="1"/>
</dbReference>
<dbReference type="PANTHER" id="PTHR22935">
    <property type="entry name" value="PENICILLIN-BINDING PROTEIN"/>
    <property type="match status" value="1"/>
</dbReference>
<evidence type="ECO:0000313" key="5">
    <source>
        <dbReference type="Proteomes" id="UP001365542"/>
    </source>
</evidence>
<evidence type="ECO:0000313" key="4">
    <source>
        <dbReference type="EMBL" id="KAK6537227.1"/>
    </source>
</evidence>
<accession>A0AAV9X569</accession>
<evidence type="ECO:0000259" key="2">
    <source>
        <dbReference type="Pfam" id="PF00144"/>
    </source>
</evidence>
<keyword evidence="5" id="KW-1185">Reference proteome</keyword>
<comment type="caution">
    <text evidence="4">The sequence shown here is derived from an EMBL/GenBank/DDBJ whole genome shotgun (WGS) entry which is preliminary data.</text>
</comment>
<dbReference type="AlphaFoldDB" id="A0AAV9X569"/>
<dbReference type="InterPro" id="IPR001466">
    <property type="entry name" value="Beta-lactam-related"/>
</dbReference>
<feature type="domain" description="Beta-lactamase-related" evidence="2">
    <location>
        <begin position="97"/>
        <end position="405"/>
    </location>
</feature>
<dbReference type="EMBL" id="JAVHJO010000009">
    <property type="protein sequence ID" value="KAK6537227.1"/>
    <property type="molecule type" value="Genomic_DNA"/>
</dbReference>
<feature type="chain" id="PRO_5043676285" description="Beta-lactamase-related domain-containing protein" evidence="1">
    <location>
        <begin position="20"/>
        <end position="590"/>
    </location>
</feature>
<reference evidence="4 5" key="1">
    <citation type="submission" date="2019-10" db="EMBL/GenBank/DDBJ databases">
        <authorList>
            <person name="Palmer J.M."/>
        </authorList>
    </citation>
    <scope>NUCLEOTIDE SEQUENCE [LARGE SCALE GENOMIC DNA]</scope>
    <source>
        <strain evidence="4 5">TWF694</strain>
    </source>
</reference>
<protein>
    <recommendedName>
        <fullName evidence="6">Beta-lactamase-related domain-containing protein</fullName>
    </recommendedName>
</protein>
<dbReference type="Pfam" id="PF00144">
    <property type="entry name" value="Beta-lactamase"/>
    <property type="match status" value="1"/>
</dbReference>